<evidence type="ECO:0000313" key="2">
    <source>
        <dbReference type="Proteomes" id="UP000239002"/>
    </source>
</evidence>
<keyword evidence="2" id="KW-1185">Reference proteome</keyword>
<reference evidence="1 2" key="1">
    <citation type="submission" date="2018-02" db="EMBL/GenBank/DDBJ databases">
        <title>Genomic Encyclopedia of Archaeal and Bacterial Type Strains, Phase II (KMG-II): from individual species to whole genera.</title>
        <authorList>
            <person name="Goeker M."/>
        </authorList>
    </citation>
    <scope>NUCLEOTIDE SEQUENCE [LARGE SCALE GENOMIC DNA]</scope>
    <source>
        <strain evidence="1 2">DSM 16809</strain>
    </source>
</reference>
<sequence>MKHPATVFNPQQPHILFEGATQFKLGSFDGKAICYDFPKILTYLDAKGKLLFGKNFKIYEDDHELLLKLASYFIQDHKYCKKLDIDTEKGILLSGPVGCGKTTLMRLLPHLVPHKKNYAFIPARNIVFGFNGIGFKLIEDYSDNKAYCFDDLGVEHIGRYYGKDCNVMGEILISRYEVFKQKDILTHITTNLNAEELQEKYGERIRSRMREMFNLVAFGENSRDKRK</sequence>
<proteinExistence type="predicted"/>
<dbReference type="SUPFAM" id="SSF52540">
    <property type="entry name" value="P-loop containing nucleoside triphosphate hydrolases"/>
    <property type="match status" value="1"/>
</dbReference>
<dbReference type="RefSeq" id="WP_104516680.1">
    <property type="nucleotide sequence ID" value="NZ_MQVW01000014.1"/>
</dbReference>
<dbReference type="OrthoDB" id="835620at2"/>
<dbReference type="Proteomes" id="UP000239002">
    <property type="component" value="Unassembled WGS sequence"/>
</dbReference>
<dbReference type="AlphaFoldDB" id="A0A2S6IF20"/>
<comment type="caution">
    <text evidence="1">The sequence shown here is derived from an EMBL/GenBank/DDBJ whole genome shotgun (WGS) entry which is preliminary data.</text>
</comment>
<dbReference type="Gene3D" id="3.40.50.300">
    <property type="entry name" value="P-loop containing nucleotide triphosphate hydrolases"/>
    <property type="match status" value="1"/>
</dbReference>
<evidence type="ECO:0000313" key="1">
    <source>
        <dbReference type="EMBL" id="PPK92793.1"/>
    </source>
</evidence>
<gene>
    <name evidence="1" type="ORF">LY01_02879</name>
</gene>
<accession>A0A2S6IF20</accession>
<dbReference type="InterPro" id="IPR027417">
    <property type="entry name" value="P-loop_NTPase"/>
</dbReference>
<protein>
    <recommendedName>
        <fullName evidence="3">ATPase</fullName>
    </recommendedName>
</protein>
<dbReference type="EMBL" id="PTJE01000009">
    <property type="protein sequence ID" value="PPK92793.1"/>
    <property type="molecule type" value="Genomic_DNA"/>
</dbReference>
<organism evidence="1 2">
    <name type="scientific">Nonlabens xylanidelens</name>
    <dbReference type="NCBI Taxonomy" id="191564"/>
    <lineage>
        <taxon>Bacteria</taxon>
        <taxon>Pseudomonadati</taxon>
        <taxon>Bacteroidota</taxon>
        <taxon>Flavobacteriia</taxon>
        <taxon>Flavobacteriales</taxon>
        <taxon>Flavobacteriaceae</taxon>
        <taxon>Nonlabens</taxon>
    </lineage>
</organism>
<evidence type="ECO:0008006" key="3">
    <source>
        <dbReference type="Google" id="ProtNLM"/>
    </source>
</evidence>
<name>A0A2S6IF20_9FLAO</name>